<proteinExistence type="predicted"/>
<name>K5WQF3_PHACS</name>
<evidence type="ECO:0008006" key="3">
    <source>
        <dbReference type="Google" id="ProtNLM"/>
    </source>
</evidence>
<dbReference type="HOGENOM" id="CLU_088818_0_0_1"/>
<feature type="non-terminal residue" evidence="1">
    <location>
        <position position="1"/>
    </location>
</feature>
<sequence>FLRCWMRLPTELHDYIYDFLTSPGRKADFLTLSLVSQTWCRYFRPRLFARLILKSEKDCRMLCGMVRSPLSSWLAEHIIELRFHYIIPPGYPLRTALVRFLPACRHIRHDFHDKPARVLLSHNAALKSSLRSITSLTLINCDFSSFRIVLHVLGDITYLEKVAFWKIKWLDDRLTTADTVSDVCAGAFSHVRSVEMDFCTNNVAVPAWILAAASTQHSFTRSAVPAQMWTTIKLFQKFLGDSTYNSRFDVKEATAGELDRSLYQAVVLIG</sequence>
<accession>K5WQF3</accession>
<evidence type="ECO:0000313" key="1">
    <source>
        <dbReference type="EMBL" id="EKM61710.1"/>
    </source>
</evidence>
<evidence type="ECO:0000313" key="2">
    <source>
        <dbReference type="Proteomes" id="UP000008370"/>
    </source>
</evidence>
<protein>
    <recommendedName>
        <fullName evidence="3">F-box domain-containing protein</fullName>
    </recommendedName>
</protein>
<gene>
    <name evidence="1" type="ORF">PHACADRAFT_84292</name>
</gene>
<dbReference type="Proteomes" id="UP000008370">
    <property type="component" value="Unassembled WGS sequence"/>
</dbReference>
<keyword evidence="2" id="KW-1185">Reference proteome</keyword>
<reference evidence="1 2" key="1">
    <citation type="journal article" date="2012" name="BMC Genomics">
        <title>Comparative genomics of the white-rot fungi, Phanerochaete carnosa and P. chrysosporium, to elucidate the genetic basis of the distinct wood types they colonize.</title>
        <authorList>
            <person name="Suzuki H."/>
            <person name="MacDonald J."/>
            <person name="Syed K."/>
            <person name="Salamov A."/>
            <person name="Hori C."/>
            <person name="Aerts A."/>
            <person name="Henrissat B."/>
            <person name="Wiebenga A."/>
            <person name="vanKuyk P.A."/>
            <person name="Barry K."/>
            <person name="Lindquist E."/>
            <person name="LaButti K."/>
            <person name="Lapidus A."/>
            <person name="Lucas S."/>
            <person name="Coutinho P."/>
            <person name="Gong Y."/>
            <person name="Samejima M."/>
            <person name="Mahadevan R."/>
            <person name="Abou-Zaid M."/>
            <person name="de Vries R.P."/>
            <person name="Igarashi K."/>
            <person name="Yadav J.S."/>
            <person name="Grigoriev I.V."/>
            <person name="Master E.R."/>
        </authorList>
    </citation>
    <scope>NUCLEOTIDE SEQUENCE [LARGE SCALE GENOMIC DNA]</scope>
    <source>
        <strain evidence="1 2">HHB-10118-sp</strain>
    </source>
</reference>
<dbReference type="AlphaFoldDB" id="K5WQF3"/>
<dbReference type="EMBL" id="JH930468">
    <property type="protein sequence ID" value="EKM61710.1"/>
    <property type="molecule type" value="Genomic_DNA"/>
</dbReference>
<dbReference type="KEGG" id="pco:PHACADRAFT_84292"/>
<organism evidence="1 2">
    <name type="scientific">Phanerochaete carnosa (strain HHB-10118-sp)</name>
    <name type="common">White-rot fungus</name>
    <name type="synonym">Peniophora carnosa</name>
    <dbReference type="NCBI Taxonomy" id="650164"/>
    <lineage>
        <taxon>Eukaryota</taxon>
        <taxon>Fungi</taxon>
        <taxon>Dikarya</taxon>
        <taxon>Basidiomycota</taxon>
        <taxon>Agaricomycotina</taxon>
        <taxon>Agaricomycetes</taxon>
        <taxon>Polyporales</taxon>
        <taxon>Phanerochaetaceae</taxon>
        <taxon>Phanerochaete</taxon>
    </lineage>
</organism>
<dbReference type="InParanoid" id="K5WQF3"/>
<dbReference type="RefSeq" id="XP_007391113.1">
    <property type="nucleotide sequence ID" value="XM_007391051.1"/>
</dbReference>
<dbReference type="GeneID" id="18920439"/>